<feature type="domain" description="FAD dependent oxidoreductase" evidence="6">
    <location>
        <begin position="11"/>
        <end position="357"/>
    </location>
</feature>
<dbReference type="SUPFAM" id="SSF51971">
    <property type="entry name" value="Nucleotide-binding domain"/>
    <property type="match status" value="1"/>
</dbReference>
<evidence type="ECO:0000256" key="3">
    <source>
        <dbReference type="ARBA" id="ARBA00022630"/>
    </source>
</evidence>
<evidence type="ECO:0000313" key="8">
    <source>
        <dbReference type="Proteomes" id="UP001149813"/>
    </source>
</evidence>
<gene>
    <name evidence="7" type="ORF">LPJ53_004507</name>
</gene>
<dbReference type="OrthoDB" id="409956at2759"/>
<organism evidence="7 8">
    <name type="scientific">Coemansia erecta</name>
    <dbReference type="NCBI Taxonomy" id="147472"/>
    <lineage>
        <taxon>Eukaryota</taxon>
        <taxon>Fungi</taxon>
        <taxon>Fungi incertae sedis</taxon>
        <taxon>Zoopagomycota</taxon>
        <taxon>Kickxellomycotina</taxon>
        <taxon>Kickxellomycetes</taxon>
        <taxon>Kickxellales</taxon>
        <taxon>Kickxellaceae</taxon>
        <taxon>Coemansia</taxon>
    </lineage>
</organism>
<keyword evidence="3" id="KW-0285">Flavoprotein</keyword>
<keyword evidence="5" id="KW-0560">Oxidoreductase</keyword>
<keyword evidence="8" id="KW-1185">Reference proteome</keyword>
<dbReference type="GO" id="GO:0003884">
    <property type="term" value="F:D-amino-acid oxidase activity"/>
    <property type="evidence" value="ECO:0007669"/>
    <property type="project" value="InterPro"/>
</dbReference>
<dbReference type="Gene3D" id="3.30.9.10">
    <property type="entry name" value="D-Amino Acid Oxidase, subunit A, domain 2"/>
    <property type="match status" value="1"/>
</dbReference>
<evidence type="ECO:0000256" key="5">
    <source>
        <dbReference type="ARBA" id="ARBA00023002"/>
    </source>
</evidence>
<dbReference type="GO" id="GO:0005737">
    <property type="term" value="C:cytoplasm"/>
    <property type="evidence" value="ECO:0007669"/>
    <property type="project" value="TreeGrafter"/>
</dbReference>
<dbReference type="Pfam" id="PF01266">
    <property type="entry name" value="DAO"/>
    <property type="match status" value="1"/>
</dbReference>
<sequence length="372" mass="40780">MLPFNSDRIPVVVVGSGVIGLTTAVTLQRTQRYQVTVIGRDTPDDLHGPPSVSQTWASPFAGANWRAYSGAHEPQLRMAEEQTYFRLRDIAQESPRSGVKIIPMADFGASQKERAQTPAFLDYVKNLKKIERKNWPFNAAFGYSYDSISVNVLQYLPWLAAELRRLGGVIRRATLDHIGDALKYADGCSLVVNCSALGSAALGGVMDKSVYPVRGQTVLVKAPHVNLTTMRPGETADKATYIIPRGNGTVILGGVFEAHSNDLLENTHTTDEILRNCLSMCPQLLDQRESTDMFRNAVTDDDVEKLRKNILAVSVGFRPAREGGPRLEVQREGGVTIVHNYGQASYGFQTSWGYASLAMHILDAALTGKAKL</sequence>
<dbReference type="EMBL" id="JANBOJ010000214">
    <property type="protein sequence ID" value="KAJ1720908.1"/>
    <property type="molecule type" value="Genomic_DNA"/>
</dbReference>
<comment type="caution">
    <text evidence="7">The sequence shown here is derived from an EMBL/GenBank/DDBJ whole genome shotgun (WGS) entry which is preliminary data.</text>
</comment>
<dbReference type="AlphaFoldDB" id="A0A9W7XYU0"/>
<dbReference type="PANTHER" id="PTHR11530:SF11">
    <property type="entry name" value="D-ASPARTATE OXIDASE"/>
    <property type="match status" value="1"/>
</dbReference>
<reference evidence="7" key="1">
    <citation type="submission" date="2022-07" db="EMBL/GenBank/DDBJ databases">
        <title>Phylogenomic reconstructions and comparative analyses of Kickxellomycotina fungi.</title>
        <authorList>
            <person name="Reynolds N.K."/>
            <person name="Stajich J.E."/>
            <person name="Barry K."/>
            <person name="Grigoriev I.V."/>
            <person name="Crous P."/>
            <person name="Smith M.E."/>
        </authorList>
    </citation>
    <scope>NUCLEOTIDE SEQUENCE</scope>
    <source>
        <strain evidence="7">NBRC 32514</strain>
    </source>
</reference>
<dbReference type="InterPro" id="IPR006181">
    <property type="entry name" value="D-amino_acid_oxidase_CS"/>
</dbReference>
<dbReference type="Proteomes" id="UP001149813">
    <property type="component" value="Unassembled WGS sequence"/>
</dbReference>
<dbReference type="PIRSF" id="PIRSF000189">
    <property type="entry name" value="D-aa_oxidase"/>
    <property type="match status" value="1"/>
</dbReference>
<evidence type="ECO:0000313" key="7">
    <source>
        <dbReference type="EMBL" id="KAJ1720908.1"/>
    </source>
</evidence>
<dbReference type="GO" id="GO:0019478">
    <property type="term" value="P:D-amino acid catabolic process"/>
    <property type="evidence" value="ECO:0007669"/>
    <property type="project" value="TreeGrafter"/>
</dbReference>
<evidence type="ECO:0000256" key="1">
    <source>
        <dbReference type="ARBA" id="ARBA00001974"/>
    </source>
</evidence>
<proteinExistence type="inferred from homology"/>
<dbReference type="InterPro" id="IPR023209">
    <property type="entry name" value="DAO"/>
</dbReference>
<dbReference type="GO" id="GO:0071949">
    <property type="term" value="F:FAD binding"/>
    <property type="evidence" value="ECO:0007669"/>
    <property type="project" value="InterPro"/>
</dbReference>
<dbReference type="InterPro" id="IPR006076">
    <property type="entry name" value="FAD-dep_OxRdtase"/>
</dbReference>
<keyword evidence="4" id="KW-0274">FAD</keyword>
<comment type="cofactor">
    <cofactor evidence="1">
        <name>FAD</name>
        <dbReference type="ChEBI" id="CHEBI:57692"/>
    </cofactor>
</comment>
<accession>A0A9W7XYU0</accession>
<evidence type="ECO:0000259" key="6">
    <source>
        <dbReference type="Pfam" id="PF01266"/>
    </source>
</evidence>
<dbReference type="PANTHER" id="PTHR11530">
    <property type="entry name" value="D-AMINO ACID OXIDASE"/>
    <property type="match status" value="1"/>
</dbReference>
<evidence type="ECO:0000256" key="2">
    <source>
        <dbReference type="ARBA" id="ARBA00006730"/>
    </source>
</evidence>
<dbReference type="SUPFAM" id="SSF54373">
    <property type="entry name" value="FAD-linked reductases, C-terminal domain"/>
    <property type="match status" value="1"/>
</dbReference>
<evidence type="ECO:0000256" key="4">
    <source>
        <dbReference type="ARBA" id="ARBA00022827"/>
    </source>
</evidence>
<dbReference type="PROSITE" id="PS00677">
    <property type="entry name" value="DAO"/>
    <property type="match status" value="1"/>
</dbReference>
<protein>
    <recommendedName>
        <fullName evidence="6">FAD dependent oxidoreductase domain-containing protein</fullName>
    </recommendedName>
</protein>
<name>A0A9W7XYU0_9FUNG</name>
<comment type="similarity">
    <text evidence="2">Belongs to the DAMOX/DASOX family.</text>
</comment>
<dbReference type="Gene3D" id="3.40.50.720">
    <property type="entry name" value="NAD(P)-binding Rossmann-like Domain"/>
    <property type="match status" value="1"/>
</dbReference>